<dbReference type="GO" id="GO:0016094">
    <property type="term" value="P:polyprenol biosynthetic process"/>
    <property type="evidence" value="ECO:0007669"/>
    <property type="project" value="TreeGrafter"/>
</dbReference>
<keyword evidence="2" id="KW-0460">Magnesium</keyword>
<evidence type="ECO:0000313" key="7">
    <source>
        <dbReference type="EMBL" id="SMH67777.1"/>
    </source>
</evidence>
<protein>
    <recommendedName>
        <fullName evidence="2">Isoprenyl transferase</fullName>
        <ecNumber evidence="2">2.5.1.-</ecNumber>
    </recommendedName>
</protein>
<dbReference type="OrthoDB" id="5290569at2"/>
<dbReference type="Gene3D" id="3.40.1180.10">
    <property type="entry name" value="Decaprenyl diphosphate synthase-like"/>
    <property type="match status" value="1"/>
</dbReference>
<comment type="subunit">
    <text evidence="2">Homodimer.</text>
</comment>
<dbReference type="NCBIfam" id="TIGR00055">
    <property type="entry name" value="uppS"/>
    <property type="match status" value="1"/>
</dbReference>
<dbReference type="PROSITE" id="PS01066">
    <property type="entry name" value="UPP_SYNTHASE"/>
    <property type="match status" value="1"/>
</dbReference>
<sequence>MPCADETVPALPRHVAVIMDGNGRWAHRQCLPRVAGHRRGAEVVREMVQSCVDLGIPYLTLFAFSTENWRRPALEVRLLMNLFRLLLRREVRKLHENGVRLCIIGDRSALERDIRQLVEEAEALTCNNKRLQLNLAVNYGGRWDIAQAACAAIAAMQAGEFALEDFSEAHIARYLSLADIAEPDLLIRTGGEERISNFLVWQLAYTEFYFCDTLWPDFDRTALEHALHSFAHRQRRFGRTGDQVLEGDCFASD</sequence>
<accession>A0A060US29</accession>
<dbReference type="PANTHER" id="PTHR10291">
    <property type="entry name" value="DEHYDRODOLICHYL DIPHOSPHATE SYNTHASE FAMILY MEMBER"/>
    <property type="match status" value="1"/>
</dbReference>
<dbReference type="PANTHER" id="PTHR10291:SF0">
    <property type="entry name" value="DEHYDRODOLICHYL DIPHOSPHATE SYNTHASE 2"/>
    <property type="match status" value="1"/>
</dbReference>
<evidence type="ECO:0000313" key="9">
    <source>
        <dbReference type="Proteomes" id="UP000193925"/>
    </source>
</evidence>
<evidence type="ECO:0000313" key="8">
    <source>
        <dbReference type="Proteomes" id="UP000093129"/>
    </source>
</evidence>
<feature type="binding site" evidence="2">
    <location>
        <position position="25"/>
    </location>
    <ligand>
        <name>substrate</name>
    </ligand>
</feature>
<dbReference type="InterPro" id="IPR036424">
    <property type="entry name" value="UPP_synth-like_sf"/>
</dbReference>
<dbReference type="EMBL" id="MASQ01000146">
    <property type="protein sequence ID" value="OCB01365.1"/>
    <property type="molecule type" value="Genomic_DNA"/>
</dbReference>
<dbReference type="EMBL" id="LT841305">
    <property type="protein sequence ID" value="SMH67777.1"/>
    <property type="molecule type" value="Genomic_DNA"/>
</dbReference>
<dbReference type="InterPro" id="IPR018520">
    <property type="entry name" value="UPP_synth-like_CS"/>
</dbReference>
<dbReference type="EC" id="2.5.1.-" evidence="2"/>
<reference evidence="4" key="2">
    <citation type="submission" date="2014-07" db="EMBL/GenBank/DDBJ databases">
        <title>Initial genome analysis of the psychrotolerant acidophile Acidithiobacillus ferrivorans CF27: insights into iron and sulfur oxidation pathways and into biofilm formation.</title>
        <authorList>
            <person name="Talla E."/>
            <person name="Hedrich S."/>
            <person name="Mangenot S."/>
            <person name="Ji B."/>
            <person name="Johnson D.B."/>
            <person name="Barbe V."/>
            <person name="Bonnefoy V."/>
        </authorList>
    </citation>
    <scope>NUCLEOTIDE SEQUENCE [LARGE SCALE GENOMIC DNA]</scope>
    <source>
        <strain evidence="4">CF27</strain>
    </source>
</reference>
<evidence type="ECO:0000313" key="5">
    <source>
        <dbReference type="EMBL" id="OCB01365.1"/>
    </source>
</evidence>
<feature type="active site" description="Proton acceptor" evidence="2">
    <location>
        <position position="68"/>
    </location>
</feature>
<dbReference type="InterPro" id="IPR001441">
    <property type="entry name" value="UPP_synth-like"/>
</dbReference>
<evidence type="ECO:0000256" key="2">
    <source>
        <dbReference type="HAMAP-Rule" id="MF_01139"/>
    </source>
</evidence>
<feature type="binding site" evidence="2">
    <location>
        <begin position="194"/>
        <end position="196"/>
    </location>
    <ligand>
        <name>substrate</name>
    </ligand>
</feature>
<dbReference type="RefSeq" id="WP_014028712.1">
    <property type="nucleotide sequence ID" value="NZ_CCCS020000049.1"/>
</dbReference>
<dbReference type="Proteomes" id="UP000193925">
    <property type="component" value="Chromosome AFERRI"/>
</dbReference>
<reference evidence="7 9" key="4">
    <citation type="submission" date="2017-03" db="EMBL/GenBank/DDBJ databases">
        <authorList>
            <person name="Regsiter A."/>
            <person name="William W."/>
        </authorList>
    </citation>
    <scope>NUCLEOTIDE SEQUENCE [LARGE SCALE GENOMIC DNA]</scope>
    <source>
        <strain evidence="7">PRJEB5721</strain>
    </source>
</reference>
<feature type="binding site" evidence="2">
    <location>
        <position position="20"/>
    </location>
    <ligand>
        <name>Mg(2+)</name>
        <dbReference type="ChEBI" id="CHEBI:18420"/>
    </ligand>
</feature>
<feature type="binding site" evidence="2">
    <location>
        <position position="33"/>
    </location>
    <ligand>
        <name>substrate</name>
    </ligand>
</feature>
<keyword evidence="3" id="KW-0175">Coiled coil</keyword>
<feature type="binding site" evidence="2">
    <location>
        <position position="69"/>
    </location>
    <ligand>
        <name>substrate</name>
    </ligand>
</feature>
<organism evidence="4">
    <name type="scientific">Acidithiobacillus ferrivorans</name>
    <dbReference type="NCBI Taxonomy" id="160808"/>
    <lineage>
        <taxon>Bacteria</taxon>
        <taxon>Pseudomonadati</taxon>
        <taxon>Pseudomonadota</taxon>
        <taxon>Acidithiobacillia</taxon>
        <taxon>Acidithiobacillales</taxon>
        <taxon>Acidithiobacillaceae</taxon>
        <taxon>Acidithiobacillus</taxon>
    </lineage>
</organism>
<comment type="function">
    <text evidence="2">Catalyzes the condensation of isopentenyl diphosphate (IPP) with allylic pyrophosphates generating different type of terpenoids.</text>
</comment>
<dbReference type="AlphaFoldDB" id="A0A060US29"/>
<feature type="coiled-coil region" evidence="3">
    <location>
        <begin position="107"/>
        <end position="134"/>
    </location>
</feature>
<evidence type="ECO:0000256" key="1">
    <source>
        <dbReference type="ARBA" id="ARBA00022679"/>
    </source>
</evidence>
<dbReference type="FunFam" id="3.40.1180.10:FF:000001">
    <property type="entry name" value="(2E,6E)-farnesyl-diphosphate-specific ditrans,polycis-undecaprenyl-diphosphate synthase"/>
    <property type="match status" value="1"/>
</dbReference>
<name>A0A060US29_9PROT</name>
<reference evidence="4" key="1">
    <citation type="submission" date="2014-03" db="EMBL/GenBank/DDBJ databases">
        <authorList>
            <person name="Genoscope - CEA"/>
        </authorList>
    </citation>
    <scope>NUCLEOTIDE SEQUENCE [LARGE SCALE GENOMIC DNA]</scope>
    <source>
        <strain evidence="4">CF27</strain>
    </source>
</reference>
<dbReference type="GO" id="GO:0000287">
    <property type="term" value="F:magnesium ion binding"/>
    <property type="evidence" value="ECO:0007669"/>
    <property type="project" value="UniProtKB-UniRule"/>
</dbReference>
<keyword evidence="2" id="KW-0479">Metal-binding</keyword>
<dbReference type="Proteomes" id="UP000093129">
    <property type="component" value="Unassembled WGS sequence"/>
</dbReference>
<keyword evidence="1 2" id="KW-0808">Transferase</keyword>
<reference evidence="5 8" key="3">
    <citation type="submission" date="2016-07" db="EMBL/GenBank/DDBJ databases">
        <title>Draft genome of a psychrotolerant acidophile Acidithiobacillus ferrivorans strain YL15.</title>
        <authorList>
            <person name="Peng T."/>
            <person name="Ma L."/>
            <person name="Nan M."/>
            <person name="An N."/>
            <person name="Wang M."/>
            <person name="Qiu G."/>
            <person name="Zeng W."/>
        </authorList>
    </citation>
    <scope>NUCLEOTIDE SEQUENCE [LARGE SCALE GENOMIC DNA]</scope>
    <source>
        <strain evidence="5 8">YL15</strain>
    </source>
</reference>
<dbReference type="Pfam" id="PF01255">
    <property type="entry name" value="Prenyltransf"/>
    <property type="match status" value="1"/>
</dbReference>
<comment type="similarity">
    <text evidence="2">Belongs to the UPP synthase family.</text>
</comment>
<dbReference type="HAMAP" id="MF_01139">
    <property type="entry name" value="ISPT"/>
    <property type="match status" value="1"/>
</dbReference>
<feature type="binding site" evidence="2">
    <location>
        <begin position="21"/>
        <end position="24"/>
    </location>
    <ligand>
        <name>substrate</name>
    </ligand>
</feature>
<feature type="binding site" evidence="2">
    <location>
        <position position="37"/>
    </location>
    <ligand>
        <name>substrate</name>
    </ligand>
</feature>
<evidence type="ECO:0000313" key="4">
    <source>
        <dbReference type="EMBL" id="CDQ11417.1"/>
    </source>
</evidence>
<feature type="binding site" evidence="2">
    <location>
        <position position="188"/>
    </location>
    <ligand>
        <name>substrate</name>
    </ligand>
</feature>
<feature type="active site" evidence="2">
    <location>
        <position position="20"/>
    </location>
</feature>
<dbReference type="GO" id="GO:0005829">
    <property type="term" value="C:cytosol"/>
    <property type="evidence" value="ECO:0007669"/>
    <property type="project" value="TreeGrafter"/>
</dbReference>
<reference evidence="6 10" key="5">
    <citation type="submission" date="2020-07" db="EMBL/GenBank/DDBJ databases">
        <title>Complete genome sequence analysis of Acidithiobacillus ferrivorans XJFY6S-08 reveals extreme environmental adaptation to alpine acid mine drainage.</title>
        <authorList>
            <person name="Yan L."/>
            <person name="Ni Y."/>
        </authorList>
    </citation>
    <scope>NUCLEOTIDE SEQUENCE [LARGE SCALE GENOMIC DNA]</scope>
    <source>
        <strain evidence="6 10">XJFY6S-08</strain>
    </source>
</reference>
<feature type="binding site" evidence="2">
    <location>
        <position position="71"/>
    </location>
    <ligand>
        <name>substrate</name>
    </ligand>
</feature>
<dbReference type="EMBL" id="CCCS020000049">
    <property type="protein sequence ID" value="CDQ11417.1"/>
    <property type="molecule type" value="Genomic_DNA"/>
</dbReference>
<feature type="binding site" evidence="2">
    <location>
        <begin position="65"/>
        <end position="67"/>
    </location>
    <ligand>
        <name>substrate</name>
    </ligand>
</feature>
<dbReference type="EMBL" id="CP059488">
    <property type="protein sequence ID" value="QQD71701.1"/>
    <property type="molecule type" value="Genomic_DNA"/>
</dbReference>
<dbReference type="GO" id="GO:0008834">
    <property type="term" value="F:ditrans,polycis-undecaprenyl-diphosphate synthase [(2E,6E)-farnesyl-diphosphate specific] activity"/>
    <property type="evidence" value="ECO:0007669"/>
    <property type="project" value="TreeGrafter"/>
</dbReference>
<dbReference type="Proteomes" id="UP000595420">
    <property type="component" value="Chromosome"/>
</dbReference>
<proteinExistence type="inferred from homology"/>
<evidence type="ECO:0000256" key="3">
    <source>
        <dbReference type="SAM" id="Coils"/>
    </source>
</evidence>
<dbReference type="SUPFAM" id="SSF64005">
    <property type="entry name" value="Undecaprenyl diphosphate synthase"/>
    <property type="match status" value="1"/>
</dbReference>
<evidence type="ECO:0000313" key="6">
    <source>
        <dbReference type="EMBL" id="QQD71701.1"/>
    </source>
</evidence>
<comment type="cofactor">
    <cofactor evidence="2">
        <name>Mg(2+)</name>
        <dbReference type="ChEBI" id="CHEBI:18420"/>
    </cofactor>
    <text evidence="2">Binds 2 magnesium ions per subunit.</text>
</comment>
<feature type="binding site" evidence="2">
    <location>
        <position position="207"/>
    </location>
    <ligand>
        <name>Mg(2+)</name>
        <dbReference type="ChEBI" id="CHEBI:18420"/>
    </ligand>
</feature>
<evidence type="ECO:0000313" key="10">
    <source>
        <dbReference type="Proteomes" id="UP000595420"/>
    </source>
</evidence>
<gene>
    <name evidence="4" type="primary">uppS</name>
    <name evidence="7" type="synonym">ispU</name>
    <name evidence="7" type="ORF">AFERRI_50979</name>
    <name evidence="4" type="ORF">AFERRI_530312</name>
    <name evidence="5" type="ORF">BBC27_04475</name>
    <name evidence="6" type="ORF">H2515_09545</name>
</gene>
<keyword evidence="9" id="KW-1185">Reference proteome</keyword>
<dbReference type="CDD" id="cd00475">
    <property type="entry name" value="Cis_IPPS"/>
    <property type="match status" value="1"/>
</dbReference>